<protein>
    <submittedName>
        <fullName evidence="2 3">Uncharacterized protein</fullName>
    </submittedName>
</protein>
<dbReference type="EMBL" id="ABEU02000013">
    <property type="protein sequence ID" value="PNR42686.1"/>
    <property type="molecule type" value="Genomic_DNA"/>
</dbReference>
<sequence length="198" mass="22666">MNPILKLGTDVGEDGARMLPFHNHHSWSMQRELISDVDSIFFPMNDNVHAPLWSQSMLYFDVATHNQCFTSSTSTPTTTGTAHESASVPNNVSLQKMFHALSQKIHMTELRNLLPTWVPVHQLGIGMGSQSWDRTPEKPPPEQTWATPLERTRGRCWVPSLERTRERHRTPQRELEMGRSLACREPAQECFERPLARP</sequence>
<dbReference type="Proteomes" id="UP000006727">
    <property type="component" value="Chromosome 13"/>
</dbReference>
<dbReference type="EnsemblPlants" id="Pp3c13_17630V3.1">
    <property type="protein sequence ID" value="PAC:32932233.CDS.1"/>
    <property type="gene ID" value="Pp3c13_17630"/>
</dbReference>
<name>A0A2K1JMD6_PHYPA</name>
<reference evidence="2 4" key="1">
    <citation type="journal article" date="2008" name="Science">
        <title>The Physcomitrella genome reveals evolutionary insights into the conquest of land by plants.</title>
        <authorList>
            <person name="Rensing S."/>
            <person name="Lang D."/>
            <person name="Zimmer A."/>
            <person name="Terry A."/>
            <person name="Salamov A."/>
            <person name="Shapiro H."/>
            <person name="Nishiyama T."/>
            <person name="Perroud P.-F."/>
            <person name="Lindquist E."/>
            <person name="Kamisugi Y."/>
            <person name="Tanahashi T."/>
            <person name="Sakakibara K."/>
            <person name="Fujita T."/>
            <person name="Oishi K."/>
            <person name="Shin-I T."/>
            <person name="Kuroki Y."/>
            <person name="Toyoda A."/>
            <person name="Suzuki Y."/>
            <person name="Hashimoto A."/>
            <person name="Yamaguchi K."/>
            <person name="Sugano A."/>
            <person name="Kohara Y."/>
            <person name="Fujiyama A."/>
            <person name="Anterola A."/>
            <person name="Aoki S."/>
            <person name="Ashton N."/>
            <person name="Barbazuk W.B."/>
            <person name="Barker E."/>
            <person name="Bennetzen J."/>
            <person name="Bezanilla M."/>
            <person name="Blankenship R."/>
            <person name="Cho S.H."/>
            <person name="Dutcher S."/>
            <person name="Estelle M."/>
            <person name="Fawcett J.A."/>
            <person name="Gundlach H."/>
            <person name="Hanada K."/>
            <person name="Heyl A."/>
            <person name="Hicks K.A."/>
            <person name="Hugh J."/>
            <person name="Lohr M."/>
            <person name="Mayer K."/>
            <person name="Melkozernov A."/>
            <person name="Murata T."/>
            <person name="Nelson D."/>
            <person name="Pils B."/>
            <person name="Prigge M."/>
            <person name="Reiss B."/>
            <person name="Renner T."/>
            <person name="Rombauts S."/>
            <person name="Rushton P."/>
            <person name="Sanderfoot A."/>
            <person name="Schween G."/>
            <person name="Shiu S.-H."/>
            <person name="Stueber K."/>
            <person name="Theodoulou F.L."/>
            <person name="Tu H."/>
            <person name="Van de Peer Y."/>
            <person name="Verrier P.J."/>
            <person name="Waters E."/>
            <person name="Wood A."/>
            <person name="Yang L."/>
            <person name="Cove D."/>
            <person name="Cuming A."/>
            <person name="Hasebe M."/>
            <person name="Lucas S."/>
            <person name="Mishler D.B."/>
            <person name="Reski R."/>
            <person name="Grigoriev I."/>
            <person name="Quatrano R.S."/>
            <person name="Boore J.L."/>
        </authorList>
    </citation>
    <scope>NUCLEOTIDE SEQUENCE [LARGE SCALE GENOMIC DNA]</scope>
    <source>
        <strain evidence="3 4">cv. Gransden 2004</strain>
    </source>
</reference>
<reference evidence="3" key="3">
    <citation type="submission" date="2020-12" db="UniProtKB">
        <authorList>
            <consortium name="EnsemblPlants"/>
        </authorList>
    </citation>
    <scope>IDENTIFICATION</scope>
</reference>
<keyword evidence="4" id="KW-1185">Reference proteome</keyword>
<dbReference type="EMBL" id="ABEU02000013">
    <property type="protein sequence ID" value="PNR42693.1"/>
    <property type="molecule type" value="Genomic_DNA"/>
</dbReference>
<dbReference type="Gramene" id="Pp3c13_17630V3.1">
    <property type="protein sequence ID" value="PAC:32932233.CDS.1"/>
    <property type="gene ID" value="Pp3c13_17630"/>
</dbReference>
<dbReference type="AlphaFoldDB" id="A0A2K1JMD6"/>
<accession>A0A2K1JMD6</accession>
<organism evidence="2">
    <name type="scientific">Physcomitrium patens</name>
    <name type="common">Spreading-leaved earth moss</name>
    <name type="synonym">Physcomitrella patens</name>
    <dbReference type="NCBI Taxonomy" id="3218"/>
    <lineage>
        <taxon>Eukaryota</taxon>
        <taxon>Viridiplantae</taxon>
        <taxon>Streptophyta</taxon>
        <taxon>Embryophyta</taxon>
        <taxon>Bryophyta</taxon>
        <taxon>Bryophytina</taxon>
        <taxon>Bryopsida</taxon>
        <taxon>Funariidae</taxon>
        <taxon>Funariales</taxon>
        <taxon>Funariaceae</taxon>
        <taxon>Physcomitrium</taxon>
    </lineage>
</organism>
<dbReference type="Gramene" id="Pp3c13_17810V3.1">
    <property type="protein sequence ID" value="PAC:32931741.CDS.1"/>
    <property type="gene ID" value="Pp3c13_17810"/>
</dbReference>
<proteinExistence type="predicted"/>
<evidence type="ECO:0000313" key="1">
    <source>
        <dbReference type="EMBL" id="PNR42686.1"/>
    </source>
</evidence>
<evidence type="ECO:0000313" key="2">
    <source>
        <dbReference type="EMBL" id="PNR42693.1"/>
    </source>
</evidence>
<dbReference type="InParanoid" id="A0A2K1JMD6"/>
<evidence type="ECO:0000313" key="3">
    <source>
        <dbReference type="EnsemblPlants" id="PAC:32931741.CDS.1"/>
    </source>
</evidence>
<evidence type="ECO:0000313" key="4">
    <source>
        <dbReference type="Proteomes" id="UP000006727"/>
    </source>
</evidence>
<reference evidence="2 4" key="2">
    <citation type="journal article" date="2018" name="Plant J.">
        <title>The Physcomitrella patens chromosome-scale assembly reveals moss genome structure and evolution.</title>
        <authorList>
            <person name="Lang D."/>
            <person name="Ullrich K.K."/>
            <person name="Murat F."/>
            <person name="Fuchs J."/>
            <person name="Jenkins J."/>
            <person name="Haas F.B."/>
            <person name="Piednoel M."/>
            <person name="Gundlach H."/>
            <person name="Van Bel M."/>
            <person name="Meyberg R."/>
            <person name="Vives C."/>
            <person name="Morata J."/>
            <person name="Symeonidi A."/>
            <person name="Hiss M."/>
            <person name="Muchero W."/>
            <person name="Kamisugi Y."/>
            <person name="Saleh O."/>
            <person name="Blanc G."/>
            <person name="Decker E.L."/>
            <person name="van Gessel N."/>
            <person name="Grimwood J."/>
            <person name="Hayes R.D."/>
            <person name="Graham S.W."/>
            <person name="Gunter L.E."/>
            <person name="McDaniel S.F."/>
            <person name="Hoernstein S.N.W."/>
            <person name="Larsson A."/>
            <person name="Li F.W."/>
            <person name="Perroud P.F."/>
            <person name="Phillips J."/>
            <person name="Ranjan P."/>
            <person name="Rokshar D.S."/>
            <person name="Rothfels C.J."/>
            <person name="Schneider L."/>
            <person name="Shu S."/>
            <person name="Stevenson D.W."/>
            <person name="Thummler F."/>
            <person name="Tillich M."/>
            <person name="Villarreal Aguilar J.C."/>
            <person name="Widiez T."/>
            <person name="Wong G.K."/>
            <person name="Wymore A."/>
            <person name="Zhang Y."/>
            <person name="Zimmer A.D."/>
            <person name="Quatrano R.S."/>
            <person name="Mayer K.F.X."/>
            <person name="Goodstein D."/>
            <person name="Casacuberta J.M."/>
            <person name="Vandepoele K."/>
            <person name="Reski R."/>
            <person name="Cuming A.C."/>
            <person name="Tuskan G.A."/>
            <person name="Maumus F."/>
            <person name="Salse J."/>
            <person name="Schmutz J."/>
            <person name="Rensing S.A."/>
        </authorList>
    </citation>
    <scope>NUCLEOTIDE SEQUENCE [LARGE SCALE GENOMIC DNA]</scope>
    <source>
        <strain evidence="3 4">cv. Gransden 2004</strain>
    </source>
</reference>
<gene>
    <name evidence="1" type="ORF">PHYPA_017516</name>
    <name evidence="2" type="ORF">PHYPA_017523</name>
</gene>
<dbReference type="EnsemblPlants" id="Pp3c13_17810V3.1">
    <property type="protein sequence ID" value="PAC:32931741.CDS.1"/>
    <property type="gene ID" value="Pp3c13_17810"/>
</dbReference>